<feature type="region of interest" description="Disordered" evidence="1">
    <location>
        <begin position="137"/>
        <end position="205"/>
    </location>
</feature>
<dbReference type="Proteomes" id="UP001565369">
    <property type="component" value="Unassembled WGS sequence"/>
</dbReference>
<evidence type="ECO:0000313" key="2">
    <source>
        <dbReference type="EMBL" id="MEY9455563.1"/>
    </source>
</evidence>
<name>A0ABV4FVC7_9BRAD</name>
<feature type="compositionally biased region" description="Basic residues" evidence="1">
    <location>
        <begin position="99"/>
        <end position="110"/>
    </location>
</feature>
<keyword evidence="3" id="KW-1185">Reference proteome</keyword>
<protein>
    <submittedName>
        <fullName evidence="2">Uncharacterized protein</fullName>
    </submittedName>
</protein>
<accession>A0ABV4FVC7</accession>
<feature type="compositionally biased region" description="Gly residues" evidence="1">
    <location>
        <begin position="1"/>
        <end position="13"/>
    </location>
</feature>
<gene>
    <name evidence="2" type="ORF">ABIG07_004511</name>
</gene>
<feature type="region of interest" description="Disordered" evidence="1">
    <location>
        <begin position="1"/>
        <end position="66"/>
    </location>
</feature>
<evidence type="ECO:0000256" key="1">
    <source>
        <dbReference type="SAM" id="MobiDB-lite"/>
    </source>
</evidence>
<comment type="caution">
    <text evidence="2">The sequence shown here is derived from an EMBL/GenBank/DDBJ whole genome shotgun (WGS) entry which is preliminary data.</text>
</comment>
<feature type="region of interest" description="Disordered" evidence="1">
    <location>
        <begin position="89"/>
        <end position="110"/>
    </location>
</feature>
<dbReference type="EMBL" id="JBGBZJ010000003">
    <property type="protein sequence ID" value="MEY9455563.1"/>
    <property type="molecule type" value="Genomic_DNA"/>
</dbReference>
<proteinExistence type="predicted"/>
<sequence length="205" mass="21850">MAQGGGVRRGLGGLAAAQRRAGRTSEGTPEAPSIKYRKTTPCTVDESNNFNGLRGTKSGPPRGVCSVGQNRGYTDIVIKFGYPKLRARRSREPEPALHPRPHPCKRTAHRCRPRVPASRLAAGPVAQWLEPAAHNGLVAGSSPAGPTTLRPAGYARHSHATTEGRTVRRSWSKADAKTDFGRELRPGKPAPHIKSEASEGCRAAG</sequence>
<feature type="compositionally biased region" description="Basic and acidic residues" evidence="1">
    <location>
        <begin position="160"/>
        <end position="186"/>
    </location>
</feature>
<evidence type="ECO:0000313" key="3">
    <source>
        <dbReference type="Proteomes" id="UP001565369"/>
    </source>
</evidence>
<reference evidence="2 3" key="1">
    <citation type="submission" date="2024-07" db="EMBL/GenBank/DDBJ databases">
        <title>Genomic Encyclopedia of Type Strains, Phase V (KMG-V): Genome sequencing to study the core and pangenomes of soil and plant-associated prokaryotes.</title>
        <authorList>
            <person name="Whitman W."/>
        </authorList>
    </citation>
    <scope>NUCLEOTIDE SEQUENCE [LARGE SCALE GENOMIC DNA]</scope>
    <source>
        <strain evidence="2 3">USDA 152</strain>
    </source>
</reference>
<feature type="compositionally biased region" description="Polar residues" evidence="1">
    <location>
        <begin position="40"/>
        <end position="51"/>
    </location>
</feature>
<organism evidence="2 3">
    <name type="scientific">Bradyrhizobium ottawaense</name>
    <dbReference type="NCBI Taxonomy" id="931866"/>
    <lineage>
        <taxon>Bacteria</taxon>
        <taxon>Pseudomonadati</taxon>
        <taxon>Pseudomonadota</taxon>
        <taxon>Alphaproteobacteria</taxon>
        <taxon>Hyphomicrobiales</taxon>
        <taxon>Nitrobacteraceae</taxon>
        <taxon>Bradyrhizobium</taxon>
    </lineage>
</organism>